<evidence type="ECO:0000256" key="2">
    <source>
        <dbReference type="SAM" id="SignalP"/>
    </source>
</evidence>
<dbReference type="VEuPathDB" id="CryptoDB:CMU_034270"/>
<dbReference type="GeneID" id="6996435"/>
<dbReference type="EMBL" id="DS989731">
    <property type="protein sequence ID" value="EEA07041.1"/>
    <property type="molecule type" value="Genomic_DNA"/>
</dbReference>
<gene>
    <name evidence="3" type="ORF">CMU_034270</name>
</gene>
<keyword evidence="4" id="KW-1185">Reference proteome</keyword>
<protein>
    <submittedName>
        <fullName evidence="3">Uncharacterized protein</fullName>
    </submittedName>
</protein>
<organism evidence="3 4">
    <name type="scientific">Cryptosporidium muris (strain RN66)</name>
    <dbReference type="NCBI Taxonomy" id="441375"/>
    <lineage>
        <taxon>Eukaryota</taxon>
        <taxon>Sar</taxon>
        <taxon>Alveolata</taxon>
        <taxon>Apicomplexa</taxon>
        <taxon>Conoidasida</taxon>
        <taxon>Coccidia</taxon>
        <taxon>Eucoccidiorida</taxon>
        <taxon>Eimeriorina</taxon>
        <taxon>Cryptosporidiidae</taxon>
        <taxon>Cryptosporidium</taxon>
    </lineage>
</organism>
<evidence type="ECO:0000313" key="4">
    <source>
        <dbReference type="Proteomes" id="UP000001460"/>
    </source>
</evidence>
<dbReference type="AlphaFoldDB" id="B6AFQ0"/>
<dbReference type="Proteomes" id="UP000001460">
    <property type="component" value="Unassembled WGS sequence"/>
</dbReference>
<keyword evidence="1" id="KW-0175">Coiled coil</keyword>
<evidence type="ECO:0000256" key="1">
    <source>
        <dbReference type="SAM" id="Coils"/>
    </source>
</evidence>
<feature type="coiled-coil region" evidence="1">
    <location>
        <begin position="501"/>
        <end position="528"/>
    </location>
</feature>
<evidence type="ECO:0000313" key="3">
    <source>
        <dbReference type="EMBL" id="EEA07041.1"/>
    </source>
</evidence>
<accession>B6AFQ0</accession>
<name>B6AFQ0_CRYMR</name>
<dbReference type="RefSeq" id="XP_002141390.1">
    <property type="nucleotide sequence ID" value="XM_002141354.1"/>
</dbReference>
<reference evidence="3" key="1">
    <citation type="submission" date="2008-06" db="EMBL/GenBank/DDBJ databases">
        <authorList>
            <person name="Lorenzi H."/>
            <person name="Inman J."/>
            <person name="Miller J."/>
            <person name="Schobel S."/>
            <person name="Amedeo P."/>
            <person name="Caler E.V."/>
            <person name="da Silva J."/>
        </authorList>
    </citation>
    <scope>NUCLEOTIDE SEQUENCE [LARGE SCALE GENOMIC DNA]</scope>
    <source>
        <strain evidence="3">RN66</strain>
    </source>
</reference>
<proteinExistence type="predicted"/>
<feature type="chain" id="PRO_5002840103" evidence="2">
    <location>
        <begin position="20"/>
        <end position="710"/>
    </location>
</feature>
<sequence>MKLCIFIFLLTILLVLANGRYIKSSKLKEDLEPFVINPVQDYDEFSENLSPSLLQRKYFNFSSRNNIFERLSQLNKLRTKSTPRLNTKKLLSKNSTRSQKLVMPIEAENIPLTRKSYNMIPEKIDDSLHKANIPSEYFARIDADYMRKKEHEDIQREIEADYSILDDDNEIAILDDQQLYKTFTETGDLIRKRPALITKPRRVNIKDMPERKDLEASEELEFIETSEEIKQLRENIGGPLIRMKRPLSDPLADEDMVSYDMPLGFTPQGLEDLVGEYFWGDFGEYDYKTELEADKKNKKFGSALVFEHFFVKYPYFDVISGIKSRENVAEDLHLAKDFEYFVDKEFKDHTTFGSQNPVLISPKRRPFSVMRATSKRFQNIFCKRKKKKIIDTKNEDVKRLLIESDDAIVEEYPLLIMYPVSGVITNIKKEITKVIPKAENTLVDELYKEAEMTDKSSSYLFDYTISKKLFPELAFDDIPNIEGIPIDDIYRYSVVGVIPGISEFESTIDSVRRELLILENNQAKVKDDIDSKLVRRHPKRKGLPPMQATDEEFEEWEMMQEEKDLQDEYDKFNRRKIKLEKLPTTPLLLPPKLEVPSTVPKQKGRVVISEDEAQLLIKREKEILPLIMKKTDDEIREKKLRHMRSIINRGNAITAQLKNVPESLNIERKNKKFILDENQKETDSRLERPHTVAMTHIDTRLKSEFNQTSK</sequence>
<dbReference type="OrthoDB" id="343826at2759"/>
<keyword evidence="2" id="KW-0732">Signal</keyword>
<feature type="signal peptide" evidence="2">
    <location>
        <begin position="1"/>
        <end position="19"/>
    </location>
</feature>